<dbReference type="eggNOG" id="COG0438">
    <property type="taxonomic scope" value="Bacteria"/>
</dbReference>
<gene>
    <name evidence="2" type="ordered locus">GNIT_2562</name>
</gene>
<evidence type="ECO:0000313" key="2">
    <source>
        <dbReference type="EMBL" id="AEP30659.1"/>
    </source>
</evidence>
<organism evidence="2 3">
    <name type="scientific">Glaciecola nitratireducens (strain JCM 12485 / KCTC 12276 / FR1064)</name>
    <dbReference type="NCBI Taxonomy" id="1085623"/>
    <lineage>
        <taxon>Bacteria</taxon>
        <taxon>Pseudomonadati</taxon>
        <taxon>Pseudomonadota</taxon>
        <taxon>Gammaproteobacteria</taxon>
        <taxon>Alteromonadales</taxon>
        <taxon>Alteromonadaceae</taxon>
        <taxon>Brumicola</taxon>
    </lineage>
</organism>
<reference evidence="2 3" key="1">
    <citation type="journal article" date="2011" name="J. Bacteriol.">
        <title>Complete genome sequence of seawater bacterium Glaciecola nitratireducens FR1064T.</title>
        <authorList>
            <person name="Bian F."/>
            <person name="Qin Q.L."/>
            <person name="Xie B.B."/>
            <person name="Shu Y.L."/>
            <person name="Zhang X.Y."/>
            <person name="Yu Y."/>
            <person name="Chen B."/>
            <person name="Chen X.L."/>
            <person name="Zhou B.C."/>
            <person name="Zhang Y.Z."/>
        </authorList>
    </citation>
    <scope>NUCLEOTIDE SEQUENCE [LARGE SCALE GENOMIC DNA]</scope>
    <source>
        <strain evidence="3">JCM 12485 / KCTC 12276 / FR1064</strain>
    </source>
</reference>
<dbReference type="Pfam" id="PF13439">
    <property type="entry name" value="Glyco_transf_4"/>
    <property type="match status" value="1"/>
</dbReference>
<feature type="domain" description="Glycosyltransferase subfamily 4-like N-terminal" evidence="1">
    <location>
        <begin position="14"/>
        <end position="172"/>
    </location>
</feature>
<keyword evidence="2" id="KW-0808">Transferase</keyword>
<dbReference type="STRING" id="1085623.GNIT_2562"/>
<dbReference type="Proteomes" id="UP000009282">
    <property type="component" value="Chromosome"/>
</dbReference>
<evidence type="ECO:0000313" key="3">
    <source>
        <dbReference type="Proteomes" id="UP000009282"/>
    </source>
</evidence>
<sequence length="385" mass="42724">MKIKLMHLVYSFDVGGLERIIANCIASLPDNYEHTIVTLTNYSEEFVAQLAKSVKMIALNKPQGQSWGTFKQFYAVLKQEKPDILHSYNLASLEFQTMAALARVPFRLHAEHGRDVHDPDGTNKKYQILRKLVAPFVHKIVSVSDDLHQWLINVVGLSDKKCDLILNGVDTAQYKPAERHTGAAVSEGSTAAQALIFGHVGRLQAIKNQKNLIASYVLACEQSEKFKAETKLVVVGKGPLQEALEQQIANSSCPQNIEMWGERHDMPAVYQALNVFVMSSDAEGVPMTMLEAMSSGLPVVSTRVGGIPEITSKEQAILVDAKSVEALSEGLLLMFDKYKAEGEYGPVFQEMQAASQQLVEERFSQNTMINQYLALYQQGLAHVRN</sequence>
<dbReference type="Pfam" id="PF13692">
    <property type="entry name" value="Glyco_trans_1_4"/>
    <property type="match status" value="1"/>
</dbReference>
<dbReference type="AlphaFoldDB" id="G4QI45"/>
<dbReference type="HOGENOM" id="CLU_009583_0_3_6"/>
<protein>
    <submittedName>
        <fullName evidence="2">Glycosyltransferase</fullName>
    </submittedName>
</protein>
<dbReference type="SUPFAM" id="SSF53756">
    <property type="entry name" value="UDP-Glycosyltransferase/glycogen phosphorylase"/>
    <property type="match status" value="1"/>
</dbReference>
<proteinExistence type="predicted"/>
<dbReference type="EMBL" id="CP003060">
    <property type="protein sequence ID" value="AEP30659.1"/>
    <property type="molecule type" value="Genomic_DNA"/>
</dbReference>
<dbReference type="RefSeq" id="WP_014109532.1">
    <property type="nucleotide sequence ID" value="NC_016041.1"/>
</dbReference>
<dbReference type="OrthoDB" id="9775208at2"/>
<keyword evidence="3" id="KW-1185">Reference proteome</keyword>
<dbReference type="KEGG" id="gni:GNIT_2562"/>
<dbReference type="InterPro" id="IPR028098">
    <property type="entry name" value="Glyco_trans_4-like_N"/>
</dbReference>
<dbReference type="Gene3D" id="3.40.50.2000">
    <property type="entry name" value="Glycogen Phosphorylase B"/>
    <property type="match status" value="2"/>
</dbReference>
<dbReference type="PANTHER" id="PTHR12526:SF637">
    <property type="entry name" value="GLYCOSYLTRANSFERASE EPSF-RELATED"/>
    <property type="match status" value="1"/>
</dbReference>
<dbReference type="PANTHER" id="PTHR12526">
    <property type="entry name" value="GLYCOSYLTRANSFERASE"/>
    <property type="match status" value="1"/>
</dbReference>
<dbReference type="GO" id="GO:0016757">
    <property type="term" value="F:glycosyltransferase activity"/>
    <property type="evidence" value="ECO:0007669"/>
    <property type="project" value="UniProtKB-ARBA"/>
</dbReference>
<name>G4QI45_GLANF</name>
<evidence type="ECO:0000259" key="1">
    <source>
        <dbReference type="Pfam" id="PF13439"/>
    </source>
</evidence>
<accession>G4QI45</accession>